<dbReference type="AlphaFoldDB" id="A0A7I8V7P4"/>
<gene>
    <name evidence="8" type="ORF">DGYR_LOCUS9</name>
</gene>
<name>A0A7I8V7P4_9ANNE</name>
<dbReference type="InterPro" id="IPR028082">
    <property type="entry name" value="Peripla_BP_I"/>
</dbReference>
<protein>
    <submittedName>
        <fullName evidence="8">DgyrCDS18</fullName>
    </submittedName>
</protein>
<feature type="domain" description="Receptor ligand binding region" evidence="7">
    <location>
        <begin position="42"/>
        <end position="365"/>
    </location>
</feature>
<evidence type="ECO:0000256" key="2">
    <source>
        <dbReference type="ARBA" id="ARBA00022692"/>
    </source>
</evidence>
<keyword evidence="5" id="KW-0675">Receptor</keyword>
<dbReference type="GO" id="GO:0004930">
    <property type="term" value="F:G protein-coupled receptor activity"/>
    <property type="evidence" value="ECO:0007669"/>
    <property type="project" value="InterPro"/>
</dbReference>
<dbReference type="Pfam" id="PF01094">
    <property type="entry name" value="ANF_receptor"/>
    <property type="match status" value="1"/>
</dbReference>
<accession>A0A7I8V7P4</accession>
<keyword evidence="2" id="KW-0812">Transmembrane</keyword>
<dbReference type="EMBL" id="CAJFCJ010000001">
    <property type="protein sequence ID" value="CAD5110632.1"/>
    <property type="molecule type" value="Genomic_DNA"/>
</dbReference>
<evidence type="ECO:0000313" key="9">
    <source>
        <dbReference type="Proteomes" id="UP000549394"/>
    </source>
</evidence>
<dbReference type="InterPro" id="IPR000337">
    <property type="entry name" value="GPCR_3"/>
</dbReference>
<comment type="caution">
    <text evidence="8">The sequence shown here is derived from an EMBL/GenBank/DDBJ whole genome shotgun (WGS) entry which is preliminary data.</text>
</comment>
<dbReference type="GO" id="GO:0016020">
    <property type="term" value="C:membrane"/>
    <property type="evidence" value="ECO:0007669"/>
    <property type="project" value="UniProtKB-SubCell"/>
</dbReference>
<keyword evidence="3" id="KW-1133">Transmembrane helix</keyword>
<proteinExistence type="predicted"/>
<dbReference type="SUPFAM" id="SSF53822">
    <property type="entry name" value="Periplasmic binding protein-like I"/>
    <property type="match status" value="1"/>
</dbReference>
<dbReference type="Gene3D" id="3.40.50.2300">
    <property type="match status" value="2"/>
</dbReference>
<evidence type="ECO:0000313" key="8">
    <source>
        <dbReference type="EMBL" id="CAD5110632.1"/>
    </source>
</evidence>
<organism evidence="8 9">
    <name type="scientific">Dimorphilus gyrociliatus</name>
    <dbReference type="NCBI Taxonomy" id="2664684"/>
    <lineage>
        <taxon>Eukaryota</taxon>
        <taxon>Metazoa</taxon>
        <taxon>Spiralia</taxon>
        <taxon>Lophotrochozoa</taxon>
        <taxon>Annelida</taxon>
        <taxon>Polychaeta</taxon>
        <taxon>Polychaeta incertae sedis</taxon>
        <taxon>Dinophilidae</taxon>
        <taxon>Dimorphilus</taxon>
    </lineage>
</organism>
<evidence type="ECO:0000256" key="4">
    <source>
        <dbReference type="ARBA" id="ARBA00023136"/>
    </source>
</evidence>
<keyword evidence="9" id="KW-1185">Reference proteome</keyword>
<evidence type="ECO:0000259" key="7">
    <source>
        <dbReference type="Pfam" id="PF01094"/>
    </source>
</evidence>
<dbReference type="Proteomes" id="UP000549394">
    <property type="component" value="Unassembled WGS sequence"/>
</dbReference>
<dbReference type="PANTHER" id="PTHR24060">
    <property type="entry name" value="METABOTROPIC GLUTAMATE RECEPTOR"/>
    <property type="match status" value="1"/>
</dbReference>
<dbReference type="InterPro" id="IPR050726">
    <property type="entry name" value="mGluR"/>
</dbReference>
<evidence type="ECO:0000256" key="6">
    <source>
        <dbReference type="ARBA" id="ARBA00023180"/>
    </source>
</evidence>
<comment type="subcellular location">
    <subcellularLocation>
        <location evidence="1">Membrane</location>
        <topology evidence="1">Multi-pass membrane protein</topology>
    </subcellularLocation>
</comment>
<keyword evidence="4" id="KW-0472">Membrane</keyword>
<evidence type="ECO:0000256" key="1">
    <source>
        <dbReference type="ARBA" id="ARBA00004141"/>
    </source>
</evidence>
<keyword evidence="6" id="KW-0325">Glycoprotein</keyword>
<reference evidence="8 9" key="1">
    <citation type="submission" date="2020-08" db="EMBL/GenBank/DDBJ databases">
        <authorList>
            <person name="Hejnol A."/>
        </authorList>
    </citation>
    <scope>NUCLEOTIDE SEQUENCE [LARGE SCALE GENOMIC DNA]</scope>
</reference>
<evidence type="ECO:0000256" key="5">
    <source>
        <dbReference type="ARBA" id="ARBA00023170"/>
    </source>
</evidence>
<dbReference type="InterPro" id="IPR001828">
    <property type="entry name" value="ANF_lig-bd_rcpt"/>
</dbReference>
<evidence type="ECO:0000256" key="3">
    <source>
        <dbReference type="ARBA" id="ARBA00022989"/>
    </source>
</evidence>
<dbReference type="OrthoDB" id="425344at2759"/>
<dbReference type="PRINTS" id="PR00248">
    <property type="entry name" value="GPCRMGR"/>
</dbReference>
<sequence>MEMSEYGDLNIGILINVHGSSDKGLCSKTPSIWSLLAPLQIQYTIGKINADIKILPNLTLGFKVVDTCDQLNGAVSRLIEFLPQACPQIREDENYVGLLGPGSSSSAVPAAALGSQYELPLLSTYATSEELSNKVRFKYFSRLVPPDSVVAEAISQLLEDSKWSFIQLLYSEGSYGENAAKSIEKNTKAKGICIGFKYRFSSDMTDDYSYIARKVLENRKAKVIVLIAFGSHVRKFISALSKSKRPERFIFIASDSFSPISGYEDQFQGSIQFYFKYGLDPVFHNYVNSLKPSDANHYWIEKLWELTGNCNFTTTCQNISKFSEVGSAFSLTNYVITAKYGDGLEVYAKALHDLVISKCPLAFQHKSILKVIDQF</sequence>